<dbReference type="Gene3D" id="1.20.120.530">
    <property type="entry name" value="GntR ligand-binding domain-like"/>
    <property type="match status" value="1"/>
</dbReference>
<gene>
    <name evidence="5" type="ORF">SAMN06265173_1053</name>
</gene>
<dbReference type="OrthoDB" id="7846328at2"/>
<organism evidence="5 6">
    <name type="scientific">Thalassovita litoralis</name>
    <dbReference type="NCBI Taxonomy" id="1010611"/>
    <lineage>
        <taxon>Bacteria</taxon>
        <taxon>Pseudomonadati</taxon>
        <taxon>Pseudomonadota</taxon>
        <taxon>Alphaproteobacteria</taxon>
        <taxon>Rhodobacterales</taxon>
        <taxon>Roseobacteraceae</taxon>
        <taxon>Thalassovita</taxon>
    </lineage>
</organism>
<keyword evidence="1" id="KW-0805">Transcription regulation</keyword>
<dbReference type="SUPFAM" id="SSF48008">
    <property type="entry name" value="GntR ligand-binding domain-like"/>
    <property type="match status" value="1"/>
</dbReference>
<dbReference type="PRINTS" id="PR00035">
    <property type="entry name" value="HTHGNTR"/>
</dbReference>
<sequence length="216" mass="23730">MPRTPETNATPSSSAAIVRDVIRGLYEGRYVPGQRLAEPDLVADYGLSRGTVREALKQLASDGVVIAHPYKGAQIRSLTRPEAANIFAVTEVILGLAARQAAHNIDTPGARETITTHFNAIAAHNSESDRFEFIRQRNRYFRALIEISGNDELRTILPRLQVHLIRNRLAVPPADRVHGYHNITQAVLEGAPDRAEQAARSYVAKTAACVLPHFPA</sequence>
<feature type="domain" description="HTH gntR-type" evidence="4">
    <location>
        <begin position="11"/>
        <end position="78"/>
    </location>
</feature>
<evidence type="ECO:0000256" key="3">
    <source>
        <dbReference type="ARBA" id="ARBA00023163"/>
    </source>
</evidence>
<name>A0A521BZI4_9RHOB</name>
<dbReference type="Pfam" id="PF00392">
    <property type="entry name" value="GntR"/>
    <property type="match status" value="1"/>
</dbReference>
<accession>A0A521BZI4</accession>
<dbReference type="AlphaFoldDB" id="A0A521BZI4"/>
<dbReference type="EMBL" id="FXTO01000005">
    <property type="protein sequence ID" value="SMO52609.1"/>
    <property type="molecule type" value="Genomic_DNA"/>
</dbReference>
<dbReference type="InterPro" id="IPR036388">
    <property type="entry name" value="WH-like_DNA-bd_sf"/>
</dbReference>
<dbReference type="Pfam" id="PF07729">
    <property type="entry name" value="FCD"/>
    <property type="match status" value="1"/>
</dbReference>
<dbReference type="Gene3D" id="1.10.10.10">
    <property type="entry name" value="Winged helix-like DNA-binding domain superfamily/Winged helix DNA-binding domain"/>
    <property type="match status" value="1"/>
</dbReference>
<dbReference type="GO" id="GO:0003677">
    <property type="term" value="F:DNA binding"/>
    <property type="evidence" value="ECO:0007669"/>
    <property type="project" value="UniProtKB-KW"/>
</dbReference>
<evidence type="ECO:0000256" key="1">
    <source>
        <dbReference type="ARBA" id="ARBA00023015"/>
    </source>
</evidence>
<protein>
    <submittedName>
        <fullName evidence="5">Transcriptional regulator, GntR family</fullName>
    </submittedName>
</protein>
<dbReference type="RefSeq" id="WP_142492490.1">
    <property type="nucleotide sequence ID" value="NZ_FXTO01000005.1"/>
</dbReference>
<dbReference type="InterPro" id="IPR011711">
    <property type="entry name" value="GntR_C"/>
</dbReference>
<keyword evidence="6" id="KW-1185">Reference proteome</keyword>
<dbReference type="GO" id="GO:0003700">
    <property type="term" value="F:DNA-binding transcription factor activity"/>
    <property type="evidence" value="ECO:0007669"/>
    <property type="project" value="InterPro"/>
</dbReference>
<dbReference type="SMART" id="SM00345">
    <property type="entry name" value="HTH_GNTR"/>
    <property type="match status" value="1"/>
</dbReference>
<dbReference type="SMART" id="SM00895">
    <property type="entry name" value="FCD"/>
    <property type="match status" value="1"/>
</dbReference>
<proteinExistence type="predicted"/>
<dbReference type="SUPFAM" id="SSF46785">
    <property type="entry name" value="Winged helix' DNA-binding domain"/>
    <property type="match status" value="1"/>
</dbReference>
<keyword evidence="3" id="KW-0804">Transcription</keyword>
<dbReference type="PROSITE" id="PS50949">
    <property type="entry name" value="HTH_GNTR"/>
    <property type="match status" value="1"/>
</dbReference>
<dbReference type="InterPro" id="IPR036390">
    <property type="entry name" value="WH_DNA-bd_sf"/>
</dbReference>
<dbReference type="Proteomes" id="UP000316030">
    <property type="component" value="Unassembled WGS sequence"/>
</dbReference>
<dbReference type="PANTHER" id="PTHR43537:SF24">
    <property type="entry name" value="GLUCONATE OPERON TRANSCRIPTIONAL REPRESSOR"/>
    <property type="match status" value="1"/>
</dbReference>
<reference evidence="5 6" key="1">
    <citation type="submission" date="2017-05" db="EMBL/GenBank/DDBJ databases">
        <authorList>
            <person name="Varghese N."/>
            <person name="Submissions S."/>
        </authorList>
    </citation>
    <scope>NUCLEOTIDE SEQUENCE [LARGE SCALE GENOMIC DNA]</scope>
    <source>
        <strain evidence="5 6">DSM 29506</strain>
    </source>
</reference>
<dbReference type="CDD" id="cd07377">
    <property type="entry name" value="WHTH_GntR"/>
    <property type="match status" value="1"/>
</dbReference>
<keyword evidence="2" id="KW-0238">DNA-binding</keyword>
<evidence type="ECO:0000256" key="2">
    <source>
        <dbReference type="ARBA" id="ARBA00023125"/>
    </source>
</evidence>
<evidence type="ECO:0000313" key="5">
    <source>
        <dbReference type="EMBL" id="SMO52609.1"/>
    </source>
</evidence>
<dbReference type="InterPro" id="IPR000524">
    <property type="entry name" value="Tscrpt_reg_HTH_GntR"/>
</dbReference>
<dbReference type="InterPro" id="IPR008920">
    <property type="entry name" value="TF_FadR/GntR_C"/>
</dbReference>
<dbReference type="PANTHER" id="PTHR43537">
    <property type="entry name" value="TRANSCRIPTIONAL REGULATOR, GNTR FAMILY"/>
    <property type="match status" value="1"/>
</dbReference>
<evidence type="ECO:0000259" key="4">
    <source>
        <dbReference type="PROSITE" id="PS50949"/>
    </source>
</evidence>
<evidence type="ECO:0000313" key="6">
    <source>
        <dbReference type="Proteomes" id="UP000316030"/>
    </source>
</evidence>